<comment type="catalytic activity">
    <reaction evidence="5">
        <text>diphthine-[translation elongation factor 2] + NH4(+) + ATP = diphthamide-[translation elongation factor 2] + AMP + diphosphate + H(+)</text>
        <dbReference type="Rhea" id="RHEA:19753"/>
        <dbReference type="Rhea" id="RHEA-COMP:10172"/>
        <dbReference type="Rhea" id="RHEA-COMP:10174"/>
        <dbReference type="ChEBI" id="CHEBI:15378"/>
        <dbReference type="ChEBI" id="CHEBI:16692"/>
        <dbReference type="ChEBI" id="CHEBI:28938"/>
        <dbReference type="ChEBI" id="CHEBI:30616"/>
        <dbReference type="ChEBI" id="CHEBI:33019"/>
        <dbReference type="ChEBI" id="CHEBI:82696"/>
        <dbReference type="ChEBI" id="CHEBI:456215"/>
        <dbReference type="EC" id="6.3.1.14"/>
    </reaction>
</comment>
<evidence type="ECO:0000313" key="8">
    <source>
        <dbReference type="EMBL" id="KAK7941070.1"/>
    </source>
</evidence>
<dbReference type="PANTHER" id="PTHR12196">
    <property type="entry name" value="DOMAIN OF UNKNOWN FUNCTION 71 DUF71 -CONTAINING PROTEIN"/>
    <property type="match status" value="1"/>
</dbReference>
<dbReference type="Gene3D" id="3.40.50.620">
    <property type="entry name" value="HUPs"/>
    <property type="match status" value="1"/>
</dbReference>
<name>A0ABR1PVM8_9PEZI</name>
<evidence type="ECO:0000256" key="5">
    <source>
        <dbReference type="ARBA" id="ARBA00048108"/>
    </source>
</evidence>
<evidence type="ECO:0000256" key="3">
    <source>
        <dbReference type="ARBA" id="ARBA00029814"/>
    </source>
</evidence>
<dbReference type="PANTHER" id="PTHR12196:SF2">
    <property type="entry name" value="DIPHTHINE--AMMONIA LIGASE"/>
    <property type="match status" value="1"/>
</dbReference>
<dbReference type="InterPro" id="IPR014729">
    <property type="entry name" value="Rossmann-like_a/b/a_fold"/>
</dbReference>
<dbReference type="EC" id="6.3.1.14" evidence="1"/>
<keyword evidence="9" id="KW-1185">Reference proteome</keyword>
<evidence type="ECO:0000259" key="7">
    <source>
        <dbReference type="Pfam" id="PF01902"/>
    </source>
</evidence>
<evidence type="ECO:0000313" key="9">
    <source>
        <dbReference type="Proteomes" id="UP001391051"/>
    </source>
</evidence>
<evidence type="ECO:0000256" key="6">
    <source>
        <dbReference type="SAM" id="MobiDB-lite"/>
    </source>
</evidence>
<dbReference type="Proteomes" id="UP001391051">
    <property type="component" value="Unassembled WGS sequence"/>
</dbReference>
<feature type="domain" description="Diphthamide synthase" evidence="7">
    <location>
        <begin position="332"/>
        <end position="429"/>
    </location>
</feature>
<proteinExistence type="predicted"/>
<dbReference type="CDD" id="cd01994">
    <property type="entry name" value="AANH_PF0828-like"/>
    <property type="match status" value="1"/>
</dbReference>
<dbReference type="InterPro" id="IPR035959">
    <property type="entry name" value="RutC-like_sf"/>
</dbReference>
<feature type="compositionally biased region" description="Polar residues" evidence="6">
    <location>
        <begin position="220"/>
        <end position="242"/>
    </location>
</feature>
<dbReference type="RefSeq" id="XP_066693822.1">
    <property type="nucleotide sequence ID" value="XM_066849679.1"/>
</dbReference>
<dbReference type="EMBL" id="JAQQWE010000009">
    <property type="protein sequence ID" value="KAK7941070.1"/>
    <property type="molecule type" value="Genomic_DNA"/>
</dbReference>
<dbReference type="SUPFAM" id="SSF55298">
    <property type="entry name" value="YjgF-like"/>
    <property type="match status" value="2"/>
</dbReference>
<protein>
    <recommendedName>
        <fullName evidence="2">Diphthine--ammonia ligase</fullName>
        <ecNumber evidence="1">6.3.1.14</ecNumber>
    </recommendedName>
    <alternativeName>
        <fullName evidence="3">Diphthamide synthase</fullName>
    </alternativeName>
    <alternativeName>
        <fullName evidence="4">Diphthamide synthetase</fullName>
    </alternativeName>
</protein>
<reference evidence="8 9" key="1">
    <citation type="submission" date="2023-01" db="EMBL/GenBank/DDBJ databases">
        <title>Analysis of 21 Apiospora genomes using comparative genomics revels a genus with tremendous synthesis potential of carbohydrate active enzymes and secondary metabolites.</title>
        <authorList>
            <person name="Sorensen T."/>
        </authorList>
    </citation>
    <scope>NUCLEOTIDE SEQUENCE [LARGE SCALE GENOMIC DNA]</scope>
    <source>
        <strain evidence="8 9">CBS 24483</strain>
    </source>
</reference>
<feature type="region of interest" description="Disordered" evidence="6">
    <location>
        <begin position="1"/>
        <end position="31"/>
    </location>
</feature>
<organism evidence="8 9">
    <name type="scientific">Apiospora aurea</name>
    <dbReference type="NCBI Taxonomy" id="335848"/>
    <lineage>
        <taxon>Eukaryota</taxon>
        <taxon>Fungi</taxon>
        <taxon>Dikarya</taxon>
        <taxon>Ascomycota</taxon>
        <taxon>Pezizomycotina</taxon>
        <taxon>Sordariomycetes</taxon>
        <taxon>Xylariomycetidae</taxon>
        <taxon>Amphisphaeriales</taxon>
        <taxon>Apiosporaceae</taxon>
        <taxon>Apiospora</taxon>
    </lineage>
</organism>
<dbReference type="InterPro" id="IPR002761">
    <property type="entry name" value="Diphthami_syn_dom"/>
</dbReference>
<dbReference type="GeneID" id="92082741"/>
<dbReference type="Gene3D" id="3.90.1490.10">
    <property type="entry name" value="putative n-type atp pyrophosphatase, domain 2"/>
    <property type="match status" value="1"/>
</dbReference>
<feature type="compositionally biased region" description="Polar residues" evidence="6">
    <location>
        <begin position="1"/>
        <end position="19"/>
    </location>
</feature>
<gene>
    <name evidence="8" type="ORF">PG986_013457</name>
</gene>
<evidence type="ECO:0000256" key="2">
    <source>
        <dbReference type="ARBA" id="ARBA00018426"/>
    </source>
</evidence>
<feature type="region of interest" description="Disordered" evidence="6">
    <location>
        <begin position="45"/>
        <end position="70"/>
    </location>
</feature>
<evidence type="ECO:0000256" key="1">
    <source>
        <dbReference type="ARBA" id="ARBA00012089"/>
    </source>
</evidence>
<accession>A0ABR1PVM8</accession>
<dbReference type="Pfam" id="PF01902">
    <property type="entry name" value="Diphthami_syn_2"/>
    <property type="match status" value="1"/>
</dbReference>
<feature type="region of interest" description="Disordered" evidence="6">
    <location>
        <begin position="217"/>
        <end position="242"/>
    </location>
</feature>
<dbReference type="InterPro" id="IPR030662">
    <property type="entry name" value="DPH6/MJ0570"/>
</dbReference>
<dbReference type="Gene3D" id="3.30.1330.40">
    <property type="entry name" value="RutC-like"/>
    <property type="match status" value="2"/>
</dbReference>
<comment type="caution">
    <text evidence="8">The sequence shown here is derived from an EMBL/GenBank/DDBJ whole genome shotgun (WGS) entry which is preliminary data.</text>
</comment>
<sequence length="984" mass="105430">MLANTGRKSVSGRLQNLASTPILREDQTDPRTTRAARRKALLFFPHSPRARPPGQARKSRNTSINLSPKGLPTRRPSCYFPLPGIMAVDGSLSVIALVSGGKDSFFSILHCLANGHRVVALANLHPPDHPHASAITPASHPGATERPISNAPVPLASSTDAGYGFSKHDSEGADETDLNSFMYQTVGHQVVPLYATVTGLPLFRRAITGTTLDHGISYQDPVSSASTPSSKTDGLEAPSTSDSGAIVADEKRGLGEDETESLIPLLRSVIAAHPEANAVCTGAILSTYQRTRVESVALRLGLIPLGYLWQYPVLPAPLTSSEGTPRARDLSSVHRLGQPDDAQLLREMESAGLEARIVKVASAGLEDDFLWENVASESSIQRVKRVLRKFGGGGRGSVLGEGGEFETLVVDGPSALFKGRIIVHDDDRKVVREGGGSLWLSIRKACVEMKPQGQSPDAQTAGESIVRTPALLDDRFEGILQMLHVDTQASGEFQEVPLTPLPQPSGVVASSLPEQWCLFGSSQETSIEDQTSNLVDAVRQRLHDQSLPASAITNTIIVLRHMSGFPTTNKLYGALFREPNPPARVTIASGDCLPEGCDIAIYLTVQPCLGRDDRRGLHVQSRSYWAPANIGPYSQAIAFPLRCPPSGPSHADHGAMKVTTIAGQIPLIPASMALPASDDPSKDTMDLQITLALQHLWRIGTEMQIHWWTTARAWDSAHTWGLATEASEDDDDEAGPDLWDRKFNPQYMSLTGGEDDAASPSLPDWDVLASSQLASEADNGGVADIVRSRRRHIPYVFAAEVGELPRAAGVEWHAHRGLAKVGPGSIRTFATAAWRDDGRHLELHHVVARSPSGGEIYVHTAAALSLEGDKSDGVLPPSSLAFGPEIDAISAEVVAALKKLLVLPEESSPSPLGLGAGSAPPAARPYLTYIDTSQVSSFFSEARDANSSSSASALIPCYSLWNARGARLSIVALFHTHYRESVLE</sequence>
<dbReference type="SUPFAM" id="SSF52402">
    <property type="entry name" value="Adenine nucleotide alpha hydrolases-like"/>
    <property type="match status" value="1"/>
</dbReference>
<evidence type="ECO:0000256" key="4">
    <source>
        <dbReference type="ARBA" id="ARBA00031552"/>
    </source>
</evidence>